<dbReference type="UniPathway" id="UPA00031">
    <property type="reaction ID" value="UER00011"/>
</dbReference>
<organism evidence="7 8">
    <name type="scientific">Dubosiella newyorkensis</name>
    <dbReference type="NCBI Taxonomy" id="1862672"/>
    <lineage>
        <taxon>Bacteria</taxon>
        <taxon>Bacillati</taxon>
        <taxon>Bacillota</taxon>
        <taxon>Erysipelotrichia</taxon>
        <taxon>Erysipelotrichales</taxon>
        <taxon>Erysipelotrichaceae</taxon>
        <taxon>Dubosiella</taxon>
    </lineage>
</organism>
<dbReference type="FunFam" id="3.30.230.40:FF:000001">
    <property type="entry name" value="Imidazoleglycerol-phosphate dehydratase HisB"/>
    <property type="match status" value="1"/>
</dbReference>
<evidence type="ECO:0000256" key="6">
    <source>
        <dbReference type="HAMAP-Rule" id="MF_00076"/>
    </source>
</evidence>
<dbReference type="Gene3D" id="3.30.230.40">
    <property type="entry name" value="Imidazole glycerol phosphate dehydratase, domain 1"/>
    <property type="match status" value="2"/>
</dbReference>
<evidence type="ECO:0000256" key="1">
    <source>
        <dbReference type="ARBA" id="ARBA00005047"/>
    </source>
</evidence>
<dbReference type="AlphaFoldDB" id="A0A1U7NNS5"/>
<dbReference type="EMBL" id="MPKA01000056">
    <property type="protein sequence ID" value="OLU46984.1"/>
    <property type="molecule type" value="Genomic_DNA"/>
</dbReference>
<keyword evidence="8" id="KW-1185">Reference proteome</keyword>
<dbReference type="GO" id="GO:0004424">
    <property type="term" value="F:imidazoleglycerol-phosphate dehydratase activity"/>
    <property type="evidence" value="ECO:0007669"/>
    <property type="project" value="UniProtKB-UniRule"/>
</dbReference>
<evidence type="ECO:0000256" key="4">
    <source>
        <dbReference type="ARBA" id="ARBA00023102"/>
    </source>
</evidence>
<keyword evidence="3 6" id="KW-0028">Amino-acid biosynthesis</keyword>
<dbReference type="CDD" id="cd07914">
    <property type="entry name" value="IGPD"/>
    <property type="match status" value="1"/>
</dbReference>
<dbReference type="NCBIfam" id="NF002114">
    <property type="entry name" value="PRK00951.2-4"/>
    <property type="match status" value="1"/>
</dbReference>
<dbReference type="PANTHER" id="PTHR23133:SF2">
    <property type="entry name" value="IMIDAZOLEGLYCEROL-PHOSPHATE DEHYDRATASE"/>
    <property type="match status" value="1"/>
</dbReference>
<proteinExistence type="inferred from homology"/>
<keyword evidence="5 6" id="KW-0456">Lyase</keyword>
<dbReference type="GO" id="GO:0005737">
    <property type="term" value="C:cytoplasm"/>
    <property type="evidence" value="ECO:0007669"/>
    <property type="project" value="UniProtKB-SubCell"/>
</dbReference>
<dbReference type="OrthoDB" id="9790411at2"/>
<dbReference type="PROSITE" id="PS00955">
    <property type="entry name" value="IGP_DEHYDRATASE_2"/>
    <property type="match status" value="1"/>
</dbReference>
<dbReference type="FunFam" id="3.30.230.40:FF:000003">
    <property type="entry name" value="Imidazoleglycerol-phosphate dehydratase HisB"/>
    <property type="match status" value="1"/>
</dbReference>
<protein>
    <recommendedName>
        <fullName evidence="2 6">Imidazoleglycerol-phosphate dehydratase</fullName>
        <shortName evidence="6">IGPD</shortName>
        <ecNumber evidence="6">4.2.1.19</ecNumber>
    </recommendedName>
</protein>
<dbReference type="InterPro" id="IPR020568">
    <property type="entry name" value="Ribosomal_Su5_D2-typ_SF"/>
</dbReference>
<dbReference type="Proteomes" id="UP000186705">
    <property type="component" value="Unassembled WGS sequence"/>
</dbReference>
<comment type="catalytic activity">
    <reaction evidence="6">
        <text>D-erythro-1-(imidazol-4-yl)glycerol 3-phosphate = 3-(imidazol-4-yl)-2-oxopropyl phosphate + H2O</text>
        <dbReference type="Rhea" id="RHEA:11040"/>
        <dbReference type="ChEBI" id="CHEBI:15377"/>
        <dbReference type="ChEBI" id="CHEBI:57766"/>
        <dbReference type="ChEBI" id="CHEBI:58278"/>
        <dbReference type="EC" id="4.2.1.19"/>
    </reaction>
</comment>
<dbReference type="SUPFAM" id="SSF54211">
    <property type="entry name" value="Ribosomal protein S5 domain 2-like"/>
    <property type="match status" value="2"/>
</dbReference>
<dbReference type="NCBIfam" id="NF002111">
    <property type="entry name" value="PRK00951.2-1"/>
    <property type="match status" value="1"/>
</dbReference>
<comment type="pathway">
    <text evidence="1 6">Amino-acid biosynthesis; L-histidine biosynthesis; L-histidine from 5-phospho-alpha-D-ribose 1-diphosphate: step 6/9.</text>
</comment>
<name>A0A1U7NNS5_9FIRM</name>
<dbReference type="HAMAP" id="MF_00076">
    <property type="entry name" value="HisB"/>
    <property type="match status" value="1"/>
</dbReference>
<evidence type="ECO:0000256" key="5">
    <source>
        <dbReference type="ARBA" id="ARBA00023239"/>
    </source>
</evidence>
<dbReference type="STRING" id="1862672.BO225_04170"/>
<accession>A0A1U7NNS5</accession>
<dbReference type="InterPro" id="IPR038494">
    <property type="entry name" value="IGPD_sf"/>
</dbReference>
<sequence length="193" mass="21686">MREAAIERSTKETEVRAQIVLDGSSQSKIKTGIGFFDHMLTLFAFHSGCDLFLEAKGDLEVCDHHTIEDCGLVLGDLIKVALQDKRGIHRYGSFTIPMDETLCSVDLDLSGRPYLVYHCETKREMIGTYSTEMTEEFFRALATRSGMTLHINVHYGNNDHHKIEAIFKAFGRALKQAIQIDSDQIVSSKGVLE</sequence>
<dbReference type="InterPro" id="IPR000807">
    <property type="entry name" value="ImidazoleglycerolP_deHydtase"/>
</dbReference>
<evidence type="ECO:0000256" key="2">
    <source>
        <dbReference type="ARBA" id="ARBA00016664"/>
    </source>
</evidence>
<keyword evidence="6" id="KW-0963">Cytoplasm</keyword>
<keyword evidence="4 6" id="KW-0368">Histidine biosynthesis</keyword>
<evidence type="ECO:0000313" key="7">
    <source>
        <dbReference type="EMBL" id="OLU46984.1"/>
    </source>
</evidence>
<dbReference type="PANTHER" id="PTHR23133">
    <property type="entry name" value="IMIDAZOLEGLYCEROL-PHOSPHATE DEHYDRATASE HIS7"/>
    <property type="match status" value="1"/>
</dbReference>
<evidence type="ECO:0000313" key="8">
    <source>
        <dbReference type="Proteomes" id="UP000186705"/>
    </source>
</evidence>
<dbReference type="RefSeq" id="WP_076341024.1">
    <property type="nucleotide sequence ID" value="NZ_CAJTMI010000038.1"/>
</dbReference>
<gene>
    <name evidence="6 7" type="primary">hisB</name>
    <name evidence="7" type="ORF">BO225_04170</name>
</gene>
<evidence type="ECO:0000256" key="3">
    <source>
        <dbReference type="ARBA" id="ARBA00022605"/>
    </source>
</evidence>
<dbReference type="InterPro" id="IPR020565">
    <property type="entry name" value="ImidazoleglycerP_deHydtase_CS"/>
</dbReference>
<dbReference type="GO" id="GO:0000105">
    <property type="term" value="P:L-histidine biosynthetic process"/>
    <property type="evidence" value="ECO:0007669"/>
    <property type="project" value="UniProtKB-UniRule"/>
</dbReference>
<comment type="caution">
    <text evidence="7">The sequence shown here is derived from an EMBL/GenBank/DDBJ whole genome shotgun (WGS) entry which is preliminary data.</text>
</comment>
<dbReference type="GeneID" id="78275145"/>
<comment type="subcellular location">
    <subcellularLocation>
        <location evidence="6">Cytoplasm</location>
    </subcellularLocation>
</comment>
<dbReference type="Pfam" id="PF00475">
    <property type="entry name" value="IGPD"/>
    <property type="match status" value="1"/>
</dbReference>
<comment type="similarity">
    <text evidence="6">Belongs to the imidazoleglycerol-phosphate dehydratase family.</text>
</comment>
<reference evidence="7 8" key="1">
    <citation type="submission" date="2016-11" db="EMBL/GenBank/DDBJ databases">
        <title>Description of two novel members of the family Erysipelotrichaceae: Ileibacterium lipovorans gen. nov., sp. nov. and Dubosiella newyorkensis, gen. nov., sp. nov.</title>
        <authorList>
            <person name="Cox L.M."/>
            <person name="Sohn J."/>
            <person name="Tyrrell K.L."/>
            <person name="Citron D.M."/>
            <person name="Lawson P.A."/>
            <person name="Patel N.B."/>
            <person name="Iizumi T."/>
            <person name="Perez-Perez G.I."/>
            <person name="Goldstein E.J."/>
            <person name="Blaser M.J."/>
        </authorList>
    </citation>
    <scope>NUCLEOTIDE SEQUENCE [LARGE SCALE GENOMIC DNA]</scope>
    <source>
        <strain evidence="7 8">NYU-BL-A4</strain>
    </source>
</reference>
<dbReference type="EC" id="4.2.1.19" evidence="6"/>